<proteinExistence type="predicted"/>
<evidence type="ECO:0000259" key="1">
    <source>
        <dbReference type="PROSITE" id="PS50878"/>
    </source>
</evidence>
<dbReference type="PANTHER" id="PTHR33332">
    <property type="entry name" value="REVERSE TRANSCRIPTASE DOMAIN-CONTAINING PROTEIN"/>
    <property type="match status" value="1"/>
</dbReference>
<dbReference type="Pfam" id="PF00078">
    <property type="entry name" value="RVT_1"/>
    <property type="match status" value="1"/>
</dbReference>
<keyword evidence="3" id="KW-1185">Reference proteome</keyword>
<gene>
    <name evidence="2" type="ORF">LPLAT_LOCUS5310</name>
</gene>
<feature type="domain" description="Reverse transcriptase" evidence="1">
    <location>
        <begin position="1"/>
        <end position="216"/>
    </location>
</feature>
<dbReference type="Proteomes" id="UP001497644">
    <property type="component" value="Unassembled WGS sequence"/>
</dbReference>
<reference evidence="2" key="1">
    <citation type="submission" date="2024-04" db="EMBL/GenBank/DDBJ databases">
        <authorList>
            <consortium name="Molecular Ecology Group"/>
        </authorList>
    </citation>
    <scope>NUCLEOTIDE SEQUENCE</scope>
</reference>
<dbReference type="GO" id="GO:0071897">
    <property type="term" value="P:DNA biosynthetic process"/>
    <property type="evidence" value="ECO:0007669"/>
    <property type="project" value="UniProtKB-ARBA"/>
</dbReference>
<sequence>MDENPPFSLSENQFGFRRQRSTIDALLQVGRITRKVVNRNGFVVVVGLDVCNAFNSIPFDKILSAMRDKEFPLYLRRIVADYLSKRYITYVNNGGTEVRKVRAGVPQGSVLGPLLWNIAFDSVLNVHKEDGCFLMCYADDTLIIATSDRLFNAVVKANVMIVRVIRCISELGLKVAEEKTDAMVFSRKLPDRMPRVRAGNTLIPTKAWMKYLGVFMDSSWKFDKHFEYVGAKVAKVSRALCRLMPNLRGPRENKRRLYAYVVTSMAMYSAPVWTEALLASRDKIVRLLGNQQRTIAIRVVSAYRTVSFNTATLLARMPPWTLDAAMRRRIYERVLEQRGRMDYTVGVYKEIREQEELIMRRQWFIKLNTADVWRQRTILAIMPNWHEWLDRDSGFLSFRATQLMTGHGSFGHFLHRIGKRGDTGCYHCNEVDDTVEHTFLSRNFRRVLIGT</sequence>
<accession>A0AAV2MXD5</accession>
<name>A0AAV2MXD5_9HYME</name>
<dbReference type="EMBL" id="CAXIPU020000435">
    <property type="protein sequence ID" value="CAL1671892.1"/>
    <property type="molecule type" value="Genomic_DNA"/>
</dbReference>
<dbReference type="CDD" id="cd01650">
    <property type="entry name" value="RT_nLTR_like"/>
    <property type="match status" value="1"/>
</dbReference>
<comment type="caution">
    <text evidence="2">The sequence shown here is derived from an EMBL/GenBank/DDBJ whole genome shotgun (WGS) entry which is preliminary data.</text>
</comment>
<dbReference type="InterPro" id="IPR000477">
    <property type="entry name" value="RT_dom"/>
</dbReference>
<dbReference type="AlphaFoldDB" id="A0AAV2MXD5"/>
<evidence type="ECO:0000313" key="2">
    <source>
        <dbReference type="EMBL" id="CAL1671892.1"/>
    </source>
</evidence>
<evidence type="ECO:0000313" key="3">
    <source>
        <dbReference type="Proteomes" id="UP001497644"/>
    </source>
</evidence>
<dbReference type="SUPFAM" id="SSF56672">
    <property type="entry name" value="DNA/RNA polymerases"/>
    <property type="match status" value="1"/>
</dbReference>
<organism evidence="2 3">
    <name type="scientific">Lasius platythorax</name>
    <dbReference type="NCBI Taxonomy" id="488582"/>
    <lineage>
        <taxon>Eukaryota</taxon>
        <taxon>Metazoa</taxon>
        <taxon>Ecdysozoa</taxon>
        <taxon>Arthropoda</taxon>
        <taxon>Hexapoda</taxon>
        <taxon>Insecta</taxon>
        <taxon>Pterygota</taxon>
        <taxon>Neoptera</taxon>
        <taxon>Endopterygota</taxon>
        <taxon>Hymenoptera</taxon>
        <taxon>Apocrita</taxon>
        <taxon>Aculeata</taxon>
        <taxon>Formicoidea</taxon>
        <taxon>Formicidae</taxon>
        <taxon>Formicinae</taxon>
        <taxon>Lasius</taxon>
        <taxon>Lasius</taxon>
    </lineage>
</organism>
<protein>
    <recommendedName>
        <fullName evidence="1">Reverse transcriptase domain-containing protein</fullName>
    </recommendedName>
</protein>
<dbReference type="PROSITE" id="PS50878">
    <property type="entry name" value="RT_POL"/>
    <property type="match status" value="1"/>
</dbReference>
<dbReference type="InterPro" id="IPR043502">
    <property type="entry name" value="DNA/RNA_pol_sf"/>
</dbReference>